<accession>A0A3Q3DVK7</accession>
<dbReference type="InterPro" id="IPR036186">
    <property type="entry name" value="Serpin_sf"/>
</dbReference>
<dbReference type="Pfam" id="PF00079">
    <property type="entry name" value="Serpin"/>
    <property type="match status" value="1"/>
</dbReference>
<dbReference type="STRING" id="109280.ENSHCOP00000021686"/>
<keyword evidence="2" id="KW-0732">Signal</keyword>
<name>A0A3Q3DVK7_HIPCM</name>
<dbReference type="OrthoDB" id="10063692at2759"/>
<feature type="domain" description="Serpin" evidence="3">
    <location>
        <begin position="40"/>
        <end position="390"/>
    </location>
</feature>
<evidence type="ECO:0000256" key="1">
    <source>
        <dbReference type="RuleBase" id="RU000411"/>
    </source>
</evidence>
<evidence type="ECO:0000313" key="4">
    <source>
        <dbReference type="Ensembl" id="ENSHCOP00000021686.1"/>
    </source>
</evidence>
<dbReference type="GeneTree" id="ENSGT00940000159462"/>
<dbReference type="RefSeq" id="XP_019740483.1">
    <property type="nucleotide sequence ID" value="XM_019884924.1"/>
</dbReference>
<dbReference type="SUPFAM" id="SSF56574">
    <property type="entry name" value="Serpins"/>
    <property type="match status" value="1"/>
</dbReference>
<dbReference type="Proteomes" id="UP000264820">
    <property type="component" value="Unplaced"/>
</dbReference>
<feature type="signal peptide" evidence="2">
    <location>
        <begin position="1"/>
        <end position="20"/>
    </location>
</feature>
<evidence type="ECO:0000259" key="3">
    <source>
        <dbReference type="SMART" id="SM00093"/>
    </source>
</evidence>
<dbReference type="Ensembl" id="ENSHCOT00000003230.1">
    <property type="protein sequence ID" value="ENSHCOP00000021686.1"/>
    <property type="gene ID" value="ENSHCOG00000008540.1"/>
</dbReference>
<proteinExistence type="inferred from homology"/>
<dbReference type="KEGG" id="hcq:109524823"/>
<dbReference type="Gene3D" id="3.30.497.10">
    <property type="entry name" value="Antithrombin, subunit I, domain 2"/>
    <property type="match status" value="1"/>
</dbReference>
<dbReference type="Gene3D" id="2.30.39.10">
    <property type="entry name" value="Alpha-1-antitrypsin, domain 1"/>
    <property type="match status" value="1"/>
</dbReference>
<dbReference type="PANTHER" id="PTHR11461:SF191">
    <property type="entry name" value="PROTEIN Z-DEPENDENT PROTEASE INHIBITOR"/>
    <property type="match status" value="1"/>
</dbReference>
<dbReference type="InterPro" id="IPR042178">
    <property type="entry name" value="Serpin_sf_1"/>
</dbReference>
<dbReference type="SMART" id="SM00093">
    <property type="entry name" value="SERPIN"/>
    <property type="match status" value="1"/>
</dbReference>
<dbReference type="InterPro" id="IPR023796">
    <property type="entry name" value="Serpin_dom"/>
</dbReference>
<dbReference type="InterPro" id="IPR042185">
    <property type="entry name" value="Serpin_sf_2"/>
</dbReference>
<sequence>MSSGPLTLLAILGLAVPLGSQPAADGAVRDVIGRSSDFSTRLYRALASRSDDNVLLCTASVWRGLAALLGATGGATREELRTALGLAGLDPQNISDALSTITGTPAGGGALNLRQGTALFTEASAQASAQFAELLRRDYGGSVKSLAFDAPQDASEAINAWVRQQTGDRVQDAVTDVDPRTKWLLATAASYQGRFSQAFNASATADERFYVDRYHVATVPMMLRADKYFLAYDRSLRAGVLKLPMTDGAAALLVLPDEDVDIGALEEQVSSEKIRAWIRQLKKTKLEVQLPRFFLDRTYSLGDALRTLGVVQVFGDDADLSNAGGPEGAKVSQVLHKAVATMDESGPGDAAAAAAFSSPPPRLTFNRPFHFVVYHQTSGGLLLMGRLRDPTKK</sequence>
<protein>
    <submittedName>
        <fullName evidence="4">Protein Z-dependent protease inhibitor-like</fullName>
    </submittedName>
</protein>
<dbReference type="GeneID" id="109524823"/>
<evidence type="ECO:0000256" key="2">
    <source>
        <dbReference type="SAM" id="SignalP"/>
    </source>
</evidence>
<dbReference type="OMA" id="LTQVYHK"/>
<keyword evidence="5" id="KW-1185">Reference proteome</keyword>
<dbReference type="AlphaFoldDB" id="A0A3Q3DVK7"/>
<dbReference type="PANTHER" id="PTHR11461">
    <property type="entry name" value="SERINE PROTEASE INHIBITOR, SERPIN"/>
    <property type="match status" value="1"/>
</dbReference>
<dbReference type="CDD" id="cd02055">
    <property type="entry name" value="serpinA10_PZI"/>
    <property type="match status" value="1"/>
</dbReference>
<evidence type="ECO:0000313" key="5">
    <source>
        <dbReference type="Proteomes" id="UP000264820"/>
    </source>
</evidence>
<reference evidence="4" key="1">
    <citation type="submission" date="2025-08" db="UniProtKB">
        <authorList>
            <consortium name="Ensembl"/>
        </authorList>
    </citation>
    <scope>IDENTIFICATION</scope>
</reference>
<dbReference type="GO" id="GO:0005615">
    <property type="term" value="C:extracellular space"/>
    <property type="evidence" value="ECO:0007669"/>
    <property type="project" value="InterPro"/>
</dbReference>
<organism evidence="4 5">
    <name type="scientific">Hippocampus comes</name>
    <name type="common">Tiger tail seahorse</name>
    <dbReference type="NCBI Taxonomy" id="109280"/>
    <lineage>
        <taxon>Eukaryota</taxon>
        <taxon>Metazoa</taxon>
        <taxon>Chordata</taxon>
        <taxon>Craniata</taxon>
        <taxon>Vertebrata</taxon>
        <taxon>Euteleostomi</taxon>
        <taxon>Actinopterygii</taxon>
        <taxon>Neopterygii</taxon>
        <taxon>Teleostei</taxon>
        <taxon>Neoteleostei</taxon>
        <taxon>Acanthomorphata</taxon>
        <taxon>Syngnathiaria</taxon>
        <taxon>Syngnathiformes</taxon>
        <taxon>Syngnathoidei</taxon>
        <taxon>Syngnathidae</taxon>
        <taxon>Hippocampus</taxon>
    </lineage>
</organism>
<feature type="chain" id="PRO_5018540761" evidence="2">
    <location>
        <begin position="21"/>
        <end position="393"/>
    </location>
</feature>
<comment type="similarity">
    <text evidence="1">Belongs to the serpin family.</text>
</comment>
<dbReference type="GO" id="GO:0004867">
    <property type="term" value="F:serine-type endopeptidase inhibitor activity"/>
    <property type="evidence" value="ECO:0007669"/>
    <property type="project" value="InterPro"/>
</dbReference>
<dbReference type="InterPro" id="IPR033835">
    <property type="entry name" value="PZI_serpin_dom"/>
</dbReference>
<reference evidence="4" key="2">
    <citation type="submission" date="2025-09" db="UniProtKB">
        <authorList>
            <consortium name="Ensembl"/>
        </authorList>
    </citation>
    <scope>IDENTIFICATION</scope>
</reference>
<dbReference type="GO" id="GO:0007596">
    <property type="term" value="P:blood coagulation"/>
    <property type="evidence" value="ECO:0007669"/>
    <property type="project" value="InterPro"/>
</dbReference>
<dbReference type="InterPro" id="IPR000215">
    <property type="entry name" value="Serpin_fam"/>
</dbReference>